<dbReference type="EMBL" id="CM056819">
    <property type="protein sequence ID" value="KAJ8625586.1"/>
    <property type="molecule type" value="Genomic_DNA"/>
</dbReference>
<comment type="caution">
    <text evidence="1">The sequence shown here is derived from an EMBL/GenBank/DDBJ whole genome shotgun (WGS) entry which is preliminary data.</text>
</comment>
<evidence type="ECO:0000313" key="2">
    <source>
        <dbReference type="Proteomes" id="UP001234297"/>
    </source>
</evidence>
<gene>
    <name evidence="1" type="ORF">MRB53_034116</name>
</gene>
<sequence>MPLTQVIEHQGGSIVRIRRVKAVNRPRHGPHARAVSGLDTQACRHDTTQEAPNPETIEHALWAIYALSTSTTRALSSSPSAAEFLPQLAELIRQGGSTELQHISVSLICNLSLADKRKRVLARCMGTLVKMTESPLQKSTAVGT</sequence>
<proteinExistence type="predicted"/>
<reference evidence="1 2" key="1">
    <citation type="journal article" date="2022" name="Hortic Res">
        <title>A haplotype resolved chromosomal level avocado genome allows analysis of novel avocado genes.</title>
        <authorList>
            <person name="Nath O."/>
            <person name="Fletcher S.J."/>
            <person name="Hayward A."/>
            <person name="Shaw L.M."/>
            <person name="Masouleh A.K."/>
            <person name="Furtado A."/>
            <person name="Henry R.J."/>
            <person name="Mitter N."/>
        </authorList>
    </citation>
    <scope>NUCLEOTIDE SEQUENCE [LARGE SCALE GENOMIC DNA]</scope>
    <source>
        <strain evidence="2">cv. Hass</strain>
    </source>
</reference>
<keyword evidence="2" id="KW-1185">Reference proteome</keyword>
<accession>A0ACC2KWD9</accession>
<dbReference type="Proteomes" id="UP001234297">
    <property type="component" value="Chromosome 11"/>
</dbReference>
<name>A0ACC2KWD9_PERAE</name>
<evidence type="ECO:0000313" key="1">
    <source>
        <dbReference type="EMBL" id="KAJ8625586.1"/>
    </source>
</evidence>
<protein>
    <submittedName>
        <fullName evidence="1">Uncharacterized protein</fullName>
    </submittedName>
</protein>
<organism evidence="1 2">
    <name type="scientific">Persea americana</name>
    <name type="common">Avocado</name>
    <dbReference type="NCBI Taxonomy" id="3435"/>
    <lineage>
        <taxon>Eukaryota</taxon>
        <taxon>Viridiplantae</taxon>
        <taxon>Streptophyta</taxon>
        <taxon>Embryophyta</taxon>
        <taxon>Tracheophyta</taxon>
        <taxon>Spermatophyta</taxon>
        <taxon>Magnoliopsida</taxon>
        <taxon>Magnoliidae</taxon>
        <taxon>Laurales</taxon>
        <taxon>Lauraceae</taxon>
        <taxon>Persea</taxon>
    </lineage>
</organism>